<feature type="signal peptide" evidence="2">
    <location>
        <begin position="1"/>
        <end position="24"/>
    </location>
</feature>
<organism evidence="4 5">
    <name type="scientific">Aquicella lusitana</name>
    <dbReference type="NCBI Taxonomy" id="254246"/>
    <lineage>
        <taxon>Bacteria</taxon>
        <taxon>Pseudomonadati</taxon>
        <taxon>Pseudomonadota</taxon>
        <taxon>Gammaproteobacteria</taxon>
        <taxon>Legionellales</taxon>
        <taxon>Coxiellaceae</taxon>
        <taxon>Aquicella</taxon>
    </lineage>
</organism>
<proteinExistence type="predicted"/>
<dbReference type="AlphaFoldDB" id="A0A370GS07"/>
<feature type="domain" description="Outer membrane protein beta-barrel" evidence="3">
    <location>
        <begin position="11"/>
        <end position="201"/>
    </location>
</feature>
<evidence type="ECO:0000313" key="4">
    <source>
        <dbReference type="EMBL" id="RDI46485.1"/>
    </source>
</evidence>
<name>A0A370GS07_9COXI</name>
<protein>
    <submittedName>
        <fullName evidence="4">Outer membrane protein with beta-barrel domain</fullName>
    </submittedName>
</protein>
<dbReference type="Proteomes" id="UP000254720">
    <property type="component" value="Unassembled WGS sequence"/>
</dbReference>
<evidence type="ECO:0000259" key="3">
    <source>
        <dbReference type="Pfam" id="PF13505"/>
    </source>
</evidence>
<dbReference type="EMBL" id="QQAX01000005">
    <property type="protein sequence ID" value="RDI46485.1"/>
    <property type="molecule type" value="Genomic_DNA"/>
</dbReference>
<comment type="caution">
    <text evidence="4">The sequence shown here is derived from an EMBL/GenBank/DDBJ whole genome shotgun (WGS) entry which is preliminary data.</text>
</comment>
<reference evidence="4 5" key="1">
    <citation type="submission" date="2018-07" db="EMBL/GenBank/DDBJ databases">
        <title>Genomic Encyclopedia of Type Strains, Phase IV (KMG-IV): sequencing the most valuable type-strain genomes for metagenomic binning, comparative biology and taxonomic classification.</title>
        <authorList>
            <person name="Goeker M."/>
        </authorList>
    </citation>
    <scope>NUCLEOTIDE SEQUENCE [LARGE SCALE GENOMIC DNA]</scope>
    <source>
        <strain evidence="4 5">DSM 16500</strain>
    </source>
</reference>
<gene>
    <name evidence="4" type="ORF">C8D86_1059</name>
</gene>
<dbReference type="InterPro" id="IPR027385">
    <property type="entry name" value="Beta-barrel_OMP"/>
</dbReference>
<evidence type="ECO:0000256" key="1">
    <source>
        <dbReference type="ARBA" id="ARBA00022729"/>
    </source>
</evidence>
<feature type="chain" id="PRO_5016697000" evidence="2">
    <location>
        <begin position="25"/>
        <end position="202"/>
    </location>
</feature>
<evidence type="ECO:0000313" key="5">
    <source>
        <dbReference type="Proteomes" id="UP000254720"/>
    </source>
</evidence>
<dbReference type="SUPFAM" id="SSF56925">
    <property type="entry name" value="OMPA-like"/>
    <property type="match status" value="1"/>
</dbReference>
<dbReference type="InterPro" id="IPR011250">
    <property type="entry name" value="OMP/PagP_B-barrel"/>
</dbReference>
<keyword evidence="1 2" id="KW-0732">Signal</keyword>
<dbReference type="Pfam" id="PF13505">
    <property type="entry name" value="OMP_b-brl"/>
    <property type="match status" value="1"/>
</dbReference>
<evidence type="ECO:0000256" key="2">
    <source>
        <dbReference type="SAM" id="SignalP"/>
    </source>
</evidence>
<dbReference type="OrthoDB" id="5786186at2"/>
<dbReference type="RefSeq" id="WP_114833783.1">
    <property type="nucleotide sequence ID" value="NZ_LR699114.1"/>
</dbReference>
<sequence>MLGKKTLLAAASFAALSASVSALAYGSMSAPYGWYAEGNIGATRISNENNPPGSSTTNSGLGGNINVGYKFMPYFAAEVGYTQYSSQDIKDQTGTKAANNKRHSIDLAGKGIVPVYDSGLELFAKVGVQRLYSRVSLSNSAAANNIGLSSSDNTATGLYLGVGGQYYFTPEIAMVGQWQRAEGSNRTGTADLYSIGVSAIFG</sequence>
<accession>A0A370GS07</accession>
<keyword evidence="5" id="KW-1185">Reference proteome</keyword>
<dbReference type="Gene3D" id="2.40.160.20">
    <property type="match status" value="1"/>
</dbReference>